<keyword evidence="1" id="KW-0560">Oxidoreductase</keyword>
<dbReference type="Proteomes" id="UP000659904">
    <property type="component" value="Unassembled WGS sequence"/>
</dbReference>
<gene>
    <name evidence="1" type="ORF">Cci01nite_05900</name>
</gene>
<dbReference type="InterPro" id="IPR036188">
    <property type="entry name" value="FAD/NAD-bd_sf"/>
</dbReference>
<keyword evidence="2" id="KW-1185">Reference proteome</keyword>
<organism evidence="1 2">
    <name type="scientific">Catellatospora citrea</name>
    <dbReference type="NCBI Taxonomy" id="53366"/>
    <lineage>
        <taxon>Bacteria</taxon>
        <taxon>Bacillati</taxon>
        <taxon>Actinomycetota</taxon>
        <taxon>Actinomycetes</taxon>
        <taxon>Micromonosporales</taxon>
        <taxon>Micromonosporaceae</taxon>
        <taxon>Catellatospora</taxon>
    </lineage>
</organism>
<proteinExistence type="predicted"/>
<protein>
    <submittedName>
        <fullName evidence="1">FAD-binding monooxygenase</fullName>
    </submittedName>
</protein>
<evidence type="ECO:0000313" key="2">
    <source>
        <dbReference type="Proteomes" id="UP000659904"/>
    </source>
</evidence>
<dbReference type="GO" id="GO:0004497">
    <property type="term" value="F:monooxygenase activity"/>
    <property type="evidence" value="ECO:0007669"/>
    <property type="project" value="UniProtKB-KW"/>
</dbReference>
<dbReference type="PANTHER" id="PTHR43422">
    <property type="entry name" value="THIAMINE THIAZOLE SYNTHASE"/>
    <property type="match status" value="1"/>
</dbReference>
<evidence type="ECO:0000313" key="1">
    <source>
        <dbReference type="EMBL" id="GIF95496.1"/>
    </source>
</evidence>
<dbReference type="SUPFAM" id="SSF51905">
    <property type="entry name" value="FAD/NAD(P)-binding domain"/>
    <property type="match status" value="1"/>
</dbReference>
<accession>A0A8J3K2E9</accession>
<dbReference type="AlphaFoldDB" id="A0A8J3K2E9"/>
<keyword evidence="1" id="KW-0503">Monooxygenase</keyword>
<dbReference type="Gene3D" id="3.50.50.60">
    <property type="entry name" value="FAD/NAD(P)-binding domain"/>
    <property type="match status" value="1"/>
</dbReference>
<reference evidence="1 2" key="1">
    <citation type="submission" date="2021-01" db="EMBL/GenBank/DDBJ databases">
        <title>Whole genome shotgun sequence of Catellatospora citrea NBRC 14495.</title>
        <authorList>
            <person name="Komaki H."/>
            <person name="Tamura T."/>
        </authorList>
    </citation>
    <scope>NUCLEOTIDE SEQUENCE [LARGE SCALE GENOMIC DNA]</scope>
    <source>
        <strain evidence="1 2">NBRC 14495</strain>
    </source>
</reference>
<comment type="caution">
    <text evidence="1">The sequence shown here is derived from an EMBL/GenBank/DDBJ whole genome shotgun (WGS) entry which is preliminary data.</text>
</comment>
<name>A0A8J3K2E9_9ACTN</name>
<dbReference type="EMBL" id="BONH01000001">
    <property type="protein sequence ID" value="GIF95496.1"/>
    <property type="molecule type" value="Genomic_DNA"/>
</dbReference>
<dbReference type="PANTHER" id="PTHR43422:SF3">
    <property type="entry name" value="THIAMINE THIAZOLE SYNTHASE"/>
    <property type="match status" value="1"/>
</dbReference>
<sequence length="464" mass="48751">MSAKEKSGHAIVLGASIGGLLAARVLSESYAKVTIFDRDALPTDGVTGRKGVPQGDHTHGLLARGRQVLEELFPGFAADMTAAGAVPVDVQGDVVWINGGHRLAAKHTGLAGLGVTRIGLEAYVRRRVIALPGVQLLARHEAVGLIANADRTRVVGARVLPVGGDTELRLDADLVVDATGRGNRGPSWLAELGYDKPAEEHVDSKTVYVSRAYRRTPGQLGFTAAVISPSPELPIGGVVVPVEGDRWMLTLIGVGAGGVLPADPDAYAQFARRLAGDELYQLLSTCEPAGPAVRLRLPVSVRRRYEHLTRLPEGLVSFADAVCSFNPAYGQGMTVAAAEAIVLRDCLRQGGAGLPKRFYAAASKVIDVPWDIAVGADLAYPEVEGVRTGKGNFLNGYVARLHRAAATHPEVGLAFLAVANLMSPPQRLFSPGVLARVLWSGRAGKARTAPVVPVAQVTLAETAG</sequence>
<dbReference type="RefSeq" id="WP_147432769.1">
    <property type="nucleotide sequence ID" value="NZ_BONH01000001.1"/>
</dbReference>